<dbReference type="RefSeq" id="WP_221227610.1">
    <property type="nucleotide sequence ID" value="NZ_JACIGE010000001.1"/>
</dbReference>
<reference evidence="2 3" key="1">
    <citation type="submission" date="2020-08" db="EMBL/GenBank/DDBJ databases">
        <title>Genome sequencing of Purple Non-Sulfur Bacteria from various extreme environments.</title>
        <authorList>
            <person name="Mayer M."/>
        </authorList>
    </citation>
    <scope>NUCLEOTIDE SEQUENCE [LARGE SCALE GENOMIC DNA]</scope>
    <source>
        <strain evidence="2 3">2761</strain>
    </source>
</reference>
<sequence length="400" mass="43213">MGLAACATNTPAPVREQPPTPAPSASPSVSPAALPAAASPPPVKARVAAPPVSVGVSEGRALVARRLPAGLADRDGWATDIYTAFASLHIAPSAENICAVVAVIEQESGFHADPPVAGLGAAAFREIETRRRAAAVPQWALDAVLKLPSSDGRSYRQRIAQARSERDLSETFEDFIGRVPLGRQLLGNHNPVHTAGAMQVAIDFAEQQVRARRYPYLHNGDWRAEMFSRRGGLYFGIAFLLDYPAAYDQPIYRFADFNSGRYSSRNAAFQQAVALLSGTRLAADGDLLRYEGATPRTDPPSATQLALRSLAPRLQLGREAIDADLLLEKTAEFDGSRLYRRVFALADAARGTPLPRALLPGIVLKSPKIQRRLTTAWFAERVDARMHRCLALAPETALPR</sequence>
<dbReference type="Pfam" id="PF07759">
    <property type="entry name" value="DUF1615"/>
    <property type="match status" value="1"/>
</dbReference>
<evidence type="ECO:0000313" key="2">
    <source>
        <dbReference type="EMBL" id="MBB4245774.1"/>
    </source>
</evidence>
<protein>
    <recommendedName>
        <fullName evidence="4">DUF1615 family protein</fullName>
    </recommendedName>
</protein>
<dbReference type="InterPro" id="IPR011673">
    <property type="entry name" value="DUF1615"/>
</dbReference>
<accession>A0A840FVM2</accession>
<comment type="caution">
    <text evidence="2">The sequence shown here is derived from an EMBL/GenBank/DDBJ whole genome shotgun (WGS) entry which is preliminary data.</text>
</comment>
<evidence type="ECO:0000256" key="1">
    <source>
        <dbReference type="SAM" id="MobiDB-lite"/>
    </source>
</evidence>
<dbReference type="Proteomes" id="UP000587070">
    <property type="component" value="Unassembled WGS sequence"/>
</dbReference>
<evidence type="ECO:0000313" key="3">
    <source>
        <dbReference type="Proteomes" id="UP000587070"/>
    </source>
</evidence>
<name>A0A840FVM2_RHOTE</name>
<gene>
    <name evidence="2" type="ORF">GGD90_000123</name>
</gene>
<feature type="region of interest" description="Disordered" evidence="1">
    <location>
        <begin position="1"/>
        <end position="41"/>
    </location>
</feature>
<keyword evidence="3" id="KW-1185">Reference proteome</keyword>
<dbReference type="AlphaFoldDB" id="A0A840FVM2"/>
<dbReference type="EMBL" id="JACIGE010000001">
    <property type="protein sequence ID" value="MBB4245774.1"/>
    <property type="molecule type" value="Genomic_DNA"/>
</dbReference>
<organism evidence="2 3">
    <name type="scientific">Rhodocyclus tenuis</name>
    <name type="common">Rhodospirillum tenue</name>
    <dbReference type="NCBI Taxonomy" id="1066"/>
    <lineage>
        <taxon>Bacteria</taxon>
        <taxon>Pseudomonadati</taxon>
        <taxon>Pseudomonadota</taxon>
        <taxon>Betaproteobacteria</taxon>
        <taxon>Rhodocyclales</taxon>
        <taxon>Rhodocyclaceae</taxon>
        <taxon>Rhodocyclus</taxon>
    </lineage>
</organism>
<proteinExistence type="predicted"/>
<feature type="compositionally biased region" description="Low complexity" evidence="1">
    <location>
        <begin position="25"/>
        <end position="37"/>
    </location>
</feature>
<evidence type="ECO:0008006" key="4">
    <source>
        <dbReference type="Google" id="ProtNLM"/>
    </source>
</evidence>